<organism evidence="4 5">
    <name type="scientific">Phycomyces blakesleeanus (strain ATCC 8743b / DSM 1359 / FGSC 10004 / NBRC 33097 / NRRL 1555)</name>
    <dbReference type="NCBI Taxonomy" id="763407"/>
    <lineage>
        <taxon>Eukaryota</taxon>
        <taxon>Fungi</taxon>
        <taxon>Fungi incertae sedis</taxon>
        <taxon>Mucoromycota</taxon>
        <taxon>Mucoromycotina</taxon>
        <taxon>Mucoromycetes</taxon>
        <taxon>Mucorales</taxon>
        <taxon>Phycomycetaceae</taxon>
        <taxon>Phycomyces</taxon>
    </lineage>
</organism>
<dbReference type="AlphaFoldDB" id="A0A163ANN4"/>
<evidence type="ECO:0000313" key="4">
    <source>
        <dbReference type="EMBL" id="OAD74721.1"/>
    </source>
</evidence>
<dbReference type="Pfam" id="PF00617">
    <property type="entry name" value="RasGEF"/>
    <property type="match status" value="1"/>
</dbReference>
<dbReference type="SUPFAM" id="SSF48366">
    <property type="entry name" value="Ras GEF"/>
    <property type="match status" value="1"/>
</dbReference>
<dbReference type="PANTHER" id="PTHR23113">
    <property type="entry name" value="GUANINE NUCLEOTIDE EXCHANGE FACTOR"/>
    <property type="match status" value="1"/>
</dbReference>
<dbReference type="CDD" id="cd00155">
    <property type="entry name" value="RasGEF"/>
    <property type="match status" value="1"/>
</dbReference>
<feature type="domain" description="Ras-GEF" evidence="3">
    <location>
        <begin position="1"/>
        <end position="199"/>
    </location>
</feature>
<dbReference type="InterPro" id="IPR001895">
    <property type="entry name" value="RASGEF_cat_dom"/>
</dbReference>
<dbReference type="InterPro" id="IPR008937">
    <property type="entry name" value="Ras-like_GEF"/>
</dbReference>
<keyword evidence="5" id="KW-1185">Reference proteome</keyword>
<reference evidence="5" key="1">
    <citation type="submission" date="2015-06" db="EMBL/GenBank/DDBJ databases">
        <title>Expansion of signal transduction pathways in fungi by whole-genome duplication.</title>
        <authorList>
            <consortium name="DOE Joint Genome Institute"/>
            <person name="Corrochano L.M."/>
            <person name="Kuo A."/>
            <person name="Marcet-Houben M."/>
            <person name="Polaino S."/>
            <person name="Salamov A."/>
            <person name="Villalobos J.M."/>
            <person name="Alvarez M.I."/>
            <person name="Avalos J."/>
            <person name="Benito E.P."/>
            <person name="Benoit I."/>
            <person name="Burger G."/>
            <person name="Camino L.P."/>
            <person name="Canovas D."/>
            <person name="Cerda-Olmedo E."/>
            <person name="Cheng J.-F."/>
            <person name="Dominguez A."/>
            <person name="Elias M."/>
            <person name="Eslava A.P."/>
            <person name="Glaser F."/>
            <person name="Grimwood J."/>
            <person name="Gutierrez G."/>
            <person name="Heitman J."/>
            <person name="Henrissat B."/>
            <person name="Iturriaga E.A."/>
            <person name="Lang B.F."/>
            <person name="Lavin J.L."/>
            <person name="Lee S."/>
            <person name="Li W."/>
            <person name="Lindquist E."/>
            <person name="Lopez-Garcia S."/>
            <person name="Luque E.M."/>
            <person name="Marcos A.T."/>
            <person name="Martin J."/>
            <person name="McCluskey K."/>
            <person name="Medina H.R."/>
            <person name="Miralles-Duran A."/>
            <person name="Miyazaki A."/>
            <person name="Munoz-Torres E."/>
            <person name="Oguiza J.A."/>
            <person name="Ohm R."/>
            <person name="Olmedo M."/>
            <person name="Orejas M."/>
            <person name="Ortiz-Castellanos L."/>
            <person name="Pisabarro A.G."/>
            <person name="Rodriguez-Romero J."/>
            <person name="Ruiz-Herrera J."/>
            <person name="Ruiz-Vazquez R."/>
            <person name="Sanz C."/>
            <person name="Schackwitz W."/>
            <person name="Schmutz J."/>
            <person name="Shahriari M."/>
            <person name="Shelest E."/>
            <person name="Silva-Franco F."/>
            <person name="Soanes D."/>
            <person name="Syed K."/>
            <person name="Tagua V.G."/>
            <person name="Talbot N.J."/>
            <person name="Thon M."/>
            <person name="De vries R.P."/>
            <person name="Wiebenga A."/>
            <person name="Yadav J.S."/>
            <person name="Braun E.L."/>
            <person name="Baker S."/>
            <person name="Garre V."/>
            <person name="Horwitz B."/>
            <person name="Torres-Martinez S."/>
            <person name="Idnurm A."/>
            <person name="Herrera-Estrella A."/>
            <person name="Gabaldon T."/>
            <person name="Grigoriev I.V."/>
        </authorList>
    </citation>
    <scope>NUCLEOTIDE SEQUENCE [LARGE SCALE GENOMIC DNA]</scope>
    <source>
        <strain evidence="5">NRRL 1555(-)</strain>
    </source>
</reference>
<dbReference type="VEuPathDB" id="FungiDB:PHYBLDRAFT_158496"/>
<keyword evidence="1 2" id="KW-0344">Guanine-nucleotide releasing factor</keyword>
<proteinExistence type="predicted"/>
<dbReference type="EMBL" id="KV440978">
    <property type="protein sequence ID" value="OAD74721.1"/>
    <property type="molecule type" value="Genomic_DNA"/>
</dbReference>
<protein>
    <recommendedName>
        <fullName evidence="3">Ras-GEF domain-containing protein</fullName>
    </recommendedName>
</protein>
<dbReference type="PROSITE" id="PS50009">
    <property type="entry name" value="RASGEF_CAT"/>
    <property type="match status" value="1"/>
</dbReference>
<evidence type="ECO:0000259" key="3">
    <source>
        <dbReference type="PROSITE" id="PS50009"/>
    </source>
</evidence>
<dbReference type="RefSeq" id="XP_018292761.1">
    <property type="nucleotide sequence ID" value="XM_018433798.1"/>
</dbReference>
<sequence>MIRRSTNLVYWISSTILDEPDIKKRAQVIKYWIKVGDYCLHLSNYNTLMAIRCSLNSSGIARLKLTWEIVLRSTKHKTMLETTYRVADSQRNFANYRKCLKNATSPCLPFLGIYLSDILFLDEGNPGYRVSHIKPHQQFVNFDKYIKLSRVLAEIKLFQVPYKLKLIEDVQRYLLHCLEMDIETDESLIYTKSLEVEPKFVDPAIIAS</sequence>
<gene>
    <name evidence="4" type="ORF">PHYBLDRAFT_158496</name>
</gene>
<dbReference type="SMART" id="SM00147">
    <property type="entry name" value="RasGEF"/>
    <property type="match status" value="1"/>
</dbReference>
<dbReference type="InParanoid" id="A0A163ANN4"/>
<evidence type="ECO:0000256" key="1">
    <source>
        <dbReference type="ARBA" id="ARBA00022658"/>
    </source>
</evidence>
<name>A0A163ANN4_PHYB8</name>
<dbReference type="Gene3D" id="1.10.840.10">
    <property type="entry name" value="Ras guanine-nucleotide exchange factors catalytic domain"/>
    <property type="match status" value="1"/>
</dbReference>
<dbReference type="GO" id="GO:0005085">
    <property type="term" value="F:guanyl-nucleotide exchange factor activity"/>
    <property type="evidence" value="ECO:0007669"/>
    <property type="project" value="UniProtKB-KW"/>
</dbReference>
<dbReference type="PANTHER" id="PTHR23113:SF354">
    <property type="entry name" value="BUD SITE SELECTION PROTEIN 5"/>
    <property type="match status" value="1"/>
</dbReference>
<dbReference type="GO" id="GO:0005886">
    <property type="term" value="C:plasma membrane"/>
    <property type="evidence" value="ECO:0007669"/>
    <property type="project" value="TreeGrafter"/>
</dbReference>
<dbReference type="OrthoDB" id="28357at2759"/>
<dbReference type="Proteomes" id="UP000077315">
    <property type="component" value="Unassembled WGS sequence"/>
</dbReference>
<evidence type="ECO:0000313" key="5">
    <source>
        <dbReference type="Proteomes" id="UP000077315"/>
    </source>
</evidence>
<dbReference type="STRING" id="763407.A0A163ANN4"/>
<dbReference type="InterPro" id="IPR036964">
    <property type="entry name" value="RASGEF_cat_dom_sf"/>
</dbReference>
<dbReference type="GO" id="GO:0007265">
    <property type="term" value="P:Ras protein signal transduction"/>
    <property type="evidence" value="ECO:0007669"/>
    <property type="project" value="TreeGrafter"/>
</dbReference>
<evidence type="ECO:0000256" key="2">
    <source>
        <dbReference type="PROSITE-ProRule" id="PRU00168"/>
    </source>
</evidence>
<dbReference type="GeneID" id="28994704"/>
<accession>A0A163ANN4</accession>
<dbReference type="InterPro" id="IPR023578">
    <property type="entry name" value="Ras_GEF_dom_sf"/>
</dbReference>